<evidence type="ECO:0000313" key="3">
    <source>
        <dbReference type="EMBL" id="KAK0507696.1"/>
    </source>
</evidence>
<evidence type="ECO:0008006" key="5">
    <source>
        <dbReference type="Google" id="ProtNLM"/>
    </source>
</evidence>
<dbReference type="CDD" id="cd11577">
    <property type="entry name" value="GH71"/>
    <property type="match status" value="1"/>
</dbReference>
<dbReference type="EMBL" id="JAFEKC020000022">
    <property type="protein sequence ID" value="KAK0507696.1"/>
    <property type="molecule type" value="Genomic_DNA"/>
</dbReference>
<evidence type="ECO:0000256" key="2">
    <source>
        <dbReference type="SAM" id="SignalP"/>
    </source>
</evidence>
<keyword evidence="2" id="KW-0732">Signal</keyword>
<feature type="compositionally biased region" description="Polar residues" evidence="1">
    <location>
        <begin position="546"/>
        <end position="555"/>
    </location>
</feature>
<evidence type="ECO:0000256" key="1">
    <source>
        <dbReference type="SAM" id="MobiDB-lite"/>
    </source>
</evidence>
<organism evidence="3 4">
    <name type="scientific">Cladonia borealis</name>
    <dbReference type="NCBI Taxonomy" id="184061"/>
    <lineage>
        <taxon>Eukaryota</taxon>
        <taxon>Fungi</taxon>
        <taxon>Dikarya</taxon>
        <taxon>Ascomycota</taxon>
        <taxon>Pezizomycotina</taxon>
        <taxon>Lecanoromycetes</taxon>
        <taxon>OSLEUM clade</taxon>
        <taxon>Lecanoromycetidae</taxon>
        <taxon>Lecanorales</taxon>
        <taxon>Lecanorineae</taxon>
        <taxon>Cladoniaceae</taxon>
        <taxon>Cladonia</taxon>
    </lineage>
</organism>
<feature type="compositionally biased region" description="Low complexity" evidence="1">
    <location>
        <begin position="493"/>
        <end position="538"/>
    </location>
</feature>
<feature type="signal peptide" evidence="2">
    <location>
        <begin position="1"/>
        <end position="21"/>
    </location>
</feature>
<feature type="chain" id="PRO_5041261866" description="Glycoside hydrolase family 71 protein" evidence="2">
    <location>
        <begin position="22"/>
        <end position="613"/>
    </location>
</feature>
<dbReference type="InterPro" id="IPR005197">
    <property type="entry name" value="Glyco_hydro_71"/>
</dbReference>
<dbReference type="Proteomes" id="UP001166286">
    <property type="component" value="Unassembled WGS sequence"/>
</dbReference>
<name>A0AA39QTQ1_9LECA</name>
<reference evidence="3" key="1">
    <citation type="submission" date="2023-03" db="EMBL/GenBank/DDBJ databases">
        <title>Complete genome of Cladonia borealis.</title>
        <authorList>
            <person name="Park H."/>
        </authorList>
    </citation>
    <scope>NUCLEOTIDE SEQUENCE</scope>
    <source>
        <strain evidence="3">ANT050790</strain>
    </source>
</reference>
<keyword evidence="4" id="KW-1185">Reference proteome</keyword>
<dbReference type="AlphaFoldDB" id="A0AA39QTQ1"/>
<protein>
    <recommendedName>
        <fullName evidence="5">Glycoside hydrolase family 71 protein</fullName>
    </recommendedName>
</protein>
<dbReference type="Pfam" id="PF03659">
    <property type="entry name" value="Glyco_hydro_71"/>
    <property type="match status" value="1"/>
</dbReference>
<proteinExistence type="predicted"/>
<feature type="region of interest" description="Disordered" evidence="1">
    <location>
        <begin position="486"/>
        <end position="555"/>
    </location>
</feature>
<sequence>MLGLIPSCLIAWILVAPLTVAAPHGSPGTLTTRQATATDKLVFCHFMIGVIDDRTSAADYDSDMQQAAAAGIDAFALNIGVDSYTQQQLGYAYQSAANNKMNVFISFDFNWYNTSMTSQIGTMIQSFASHPAQLTVGGKVFVSSFAGDGLDLDAVASAAGMARSDLFFAPNFQPQNLGSADGLLNWMAWPNNGHNKAPDGTNLTVSDGDTTYKTALGGKPYIAPVSPWFSTHYGLEVTYSKNWVFPSDTLWFDRWTDILTLSPQYLEIITWNDYGESHYVGPLNSPHIDDGNSKWVNDMPHDGFLQMAKPYITAFKNGDQTVDSSIQADQLIYWYRPTLKSASCDSTDTCEKPWPSSTPNQNYFVGKPNGYDTMSDSVFVVALLTSPGTVTVTSGGTTQTFNANAGANSFQVPMDVGTQSFSLTRGGQTVLSGDSLKEIISDCVCGIYNFNSYVGTLPAGPSDPLQPDGLKSFTVSLQATCQATPSLGTAPSGGPVATADPTTAASSGAGSSQPVTSPISVTPTSTTSTSTTAVPSPSNVAPPINPITTASAPVLQTPTLVSTTTTTPAAGGSGSGSNTITALSQLFPTNCMHAGYVWDGPPGSDPAAYCDGG</sequence>
<dbReference type="Gene3D" id="3.20.20.80">
    <property type="entry name" value="Glycosidases"/>
    <property type="match status" value="1"/>
</dbReference>
<accession>A0AA39QTQ1</accession>
<gene>
    <name evidence="3" type="ORF">JMJ35_009585</name>
</gene>
<dbReference type="GO" id="GO:0051118">
    <property type="term" value="F:glucan endo-1,3-alpha-glucosidase activity"/>
    <property type="evidence" value="ECO:0007669"/>
    <property type="project" value="InterPro"/>
</dbReference>
<evidence type="ECO:0000313" key="4">
    <source>
        <dbReference type="Proteomes" id="UP001166286"/>
    </source>
</evidence>
<comment type="caution">
    <text evidence="3">The sequence shown here is derived from an EMBL/GenBank/DDBJ whole genome shotgun (WGS) entry which is preliminary data.</text>
</comment>